<dbReference type="Proteomes" id="UP000014760">
    <property type="component" value="Unassembled WGS sequence"/>
</dbReference>
<dbReference type="HOGENOM" id="CLU_1311158_0_0_1"/>
<dbReference type="InterPro" id="IPR003150">
    <property type="entry name" value="DNA-bd_RFX"/>
</dbReference>
<reference evidence="4 6" key="2">
    <citation type="journal article" date="2013" name="Nature">
        <title>Insights into bilaterian evolution from three spiralian genomes.</title>
        <authorList>
            <person name="Simakov O."/>
            <person name="Marletaz F."/>
            <person name="Cho S.J."/>
            <person name="Edsinger-Gonzales E."/>
            <person name="Havlak P."/>
            <person name="Hellsten U."/>
            <person name="Kuo D.H."/>
            <person name="Larsson T."/>
            <person name="Lv J."/>
            <person name="Arendt D."/>
            <person name="Savage R."/>
            <person name="Osoegawa K."/>
            <person name="de Jong P."/>
            <person name="Grimwood J."/>
            <person name="Chapman J.A."/>
            <person name="Shapiro H."/>
            <person name="Aerts A."/>
            <person name="Otillar R.P."/>
            <person name="Terry A.Y."/>
            <person name="Boore J.L."/>
            <person name="Grigoriev I.V."/>
            <person name="Lindberg D.R."/>
            <person name="Seaver E.C."/>
            <person name="Weisblat D.A."/>
            <person name="Putnam N.H."/>
            <person name="Rokhsar D.S."/>
        </authorList>
    </citation>
    <scope>NUCLEOTIDE SEQUENCE</scope>
    <source>
        <strain evidence="4 6">I ESC-2004</strain>
    </source>
</reference>
<keyword evidence="1" id="KW-0238">DNA-binding</keyword>
<dbReference type="GO" id="GO:0000978">
    <property type="term" value="F:RNA polymerase II cis-regulatory region sequence-specific DNA binding"/>
    <property type="evidence" value="ECO:0007669"/>
    <property type="project" value="TreeGrafter"/>
</dbReference>
<evidence type="ECO:0000313" key="6">
    <source>
        <dbReference type="Proteomes" id="UP000014760"/>
    </source>
</evidence>
<feature type="region of interest" description="Disordered" evidence="2">
    <location>
        <begin position="88"/>
        <end position="120"/>
    </location>
</feature>
<reference evidence="5" key="3">
    <citation type="submission" date="2015-06" db="UniProtKB">
        <authorList>
            <consortium name="EnsemblMetazoa"/>
        </authorList>
    </citation>
    <scope>IDENTIFICATION</scope>
</reference>
<dbReference type="InterPro" id="IPR036388">
    <property type="entry name" value="WH-like_DNA-bd_sf"/>
</dbReference>
<evidence type="ECO:0000313" key="4">
    <source>
        <dbReference type="EMBL" id="ELU09312.1"/>
    </source>
</evidence>
<proteinExistence type="predicted"/>
<dbReference type="PANTHER" id="PTHR12619:SF5">
    <property type="entry name" value="TRANSCRIPTION FACTOR RFX4"/>
    <property type="match status" value="1"/>
</dbReference>
<reference evidence="6" key="1">
    <citation type="submission" date="2012-12" db="EMBL/GenBank/DDBJ databases">
        <authorList>
            <person name="Hellsten U."/>
            <person name="Grimwood J."/>
            <person name="Chapman J.A."/>
            <person name="Shapiro H."/>
            <person name="Aerts A."/>
            <person name="Otillar R.P."/>
            <person name="Terry A.Y."/>
            <person name="Boore J.L."/>
            <person name="Simakov O."/>
            <person name="Marletaz F."/>
            <person name="Cho S.-J."/>
            <person name="Edsinger-Gonzales E."/>
            <person name="Havlak P."/>
            <person name="Kuo D.-H."/>
            <person name="Larsson T."/>
            <person name="Lv J."/>
            <person name="Arendt D."/>
            <person name="Savage R."/>
            <person name="Osoegawa K."/>
            <person name="de Jong P."/>
            <person name="Lindberg D.R."/>
            <person name="Seaver E.C."/>
            <person name="Weisblat D.A."/>
            <person name="Putnam N.H."/>
            <person name="Grigoriev I.V."/>
            <person name="Rokhsar D.S."/>
        </authorList>
    </citation>
    <scope>NUCLEOTIDE SEQUENCE</scope>
    <source>
        <strain evidence="6">I ESC-2004</strain>
    </source>
</reference>
<dbReference type="PROSITE" id="PS51526">
    <property type="entry name" value="RFX_DBD"/>
    <property type="match status" value="1"/>
</dbReference>
<evidence type="ECO:0000256" key="1">
    <source>
        <dbReference type="ARBA" id="ARBA00023125"/>
    </source>
</evidence>
<evidence type="ECO:0000256" key="2">
    <source>
        <dbReference type="SAM" id="MobiDB-lite"/>
    </source>
</evidence>
<dbReference type="AlphaFoldDB" id="R7UZC7"/>
<dbReference type="EMBL" id="AMQN01041783">
    <property type="status" value="NOT_ANNOTATED_CDS"/>
    <property type="molecule type" value="Genomic_DNA"/>
</dbReference>
<dbReference type="GO" id="GO:0000981">
    <property type="term" value="F:DNA-binding transcription factor activity, RNA polymerase II-specific"/>
    <property type="evidence" value="ECO:0007669"/>
    <property type="project" value="TreeGrafter"/>
</dbReference>
<dbReference type="EMBL" id="KB298338">
    <property type="protein sequence ID" value="ELU09312.1"/>
    <property type="molecule type" value="Genomic_DNA"/>
</dbReference>
<name>R7UZC7_CAPTE</name>
<feature type="domain" description="RFX-type winged-helix" evidence="3">
    <location>
        <begin position="145"/>
        <end position="210"/>
    </location>
</feature>
<dbReference type="Gene3D" id="1.10.10.10">
    <property type="entry name" value="Winged helix-like DNA-binding domain superfamily/Winged helix DNA-binding domain"/>
    <property type="match status" value="1"/>
</dbReference>
<dbReference type="InterPro" id="IPR036390">
    <property type="entry name" value="WH_DNA-bd_sf"/>
</dbReference>
<evidence type="ECO:0000259" key="3">
    <source>
        <dbReference type="PROSITE" id="PS51526"/>
    </source>
</evidence>
<protein>
    <recommendedName>
        <fullName evidence="3">RFX-type winged-helix domain-containing protein</fullName>
    </recommendedName>
</protein>
<dbReference type="Pfam" id="PF02257">
    <property type="entry name" value="RFX_DNA_binding"/>
    <property type="match status" value="1"/>
</dbReference>
<accession>R7UZC7</accession>
<organism evidence="4">
    <name type="scientific">Capitella teleta</name>
    <name type="common">Polychaete worm</name>
    <dbReference type="NCBI Taxonomy" id="283909"/>
    <lineage>
        <taxon>Eukaryota</taxon>
        <taxon>Metazoa</taxon>
        <taxon>Spiralia</taxon>
        <taxon>Lophotrochozoa</taxon>
        <taxon>Annelida</taxon>
        <taxon>Polychaeta</taxon>
        <taxon>Sedentaria</taxon>
        <taxon>Scolecida</taxon>
        <taxon>Capitellidae</taxon>
        <taxon>Capitella</taxon>
    </lineage>
</organism>
<keyword evidence="6" id="KW-1185">Reference proteome</keyword>
<dbReference type="PANTHER" id="PTHR12619">
    <property type="entry name" value="RFX TRANSCRIPTION FACTOR FAMILY"/>
    <property type="match status" value="1"/>
</dbReference>
<dbReference type="STRING" id="283909.R7UZC7"/>
<dbReference type="InterPro" id="IPR039779">
    <property type="entry name" value="RFX-like"/>
</dbReference>
<gene>
    <name evidence="4" type="ORF">CAPTEDRAFT_199682</name>
</gene>
<dbReference type="SUPFAM" id="SSF46785">
    <property type="entry name" value="Winged helix' DNA-binding domain"/>
    <property type="match status" value="1"/>
</dbReference>
<evidence type="ECO:0000313" key="5">
    <source>
        <dbReference type="EnsemblMetazoa" id="CapteP199682"/>
    </source>
</evidence>
<dbReference type="OrthoDB" id="10056949at2759"/>
<sequence>MSVPRIDPLVYQERMEDVGHLLSPSMSDDEQILNLLDLGHNNEDQISRMAEELMLQEPHEDLYNLMMQETAPQSDIFEEACVIPSTSDLSNRRRKKEENSRDCNANVPMKRSRLDGQESKSNECARSGVWKALSEDQRKAHIEDVLHWLSSEYEVVPKMCVPRQTVYDHYLDYCSCKQKPAAGITLFGRIIQKQFPHLTMRRLGGRGESR</sequence>
<dbReference type="EnsemblMetazoa" id="CapteT199682">
    <property type="protein sequence ID" value="CapteP199682"/>
    <property type="gene ID" value="CapteG199682"/>
</dbReference>